<dbReference type="InterPro" id="IPR055071">
    <property type="entry name" value="RA_PHLPP-like"/>
</dbReference>
<evidence type="ECO:0000256" key="2">
    <source>
        <dbReference type="SAM" id="MobiDB-lite"/>
    </source>
</evidence>
<gene>
    <name evidence="4" type="ORF">XELAEV_18004713mg</name>
</gene>
<proteinExistence type="predicted"/>
<reference evidence="4" key="1">
    <citation type="submission" date="2016-05" db="EMBL/GenBank/DDBJ databases">
        <title>WGS assembly of Xenopus laevis.</title>
        <authorList>
            <person name="Session A."/>
            <person name="Uno Y."/>
            <person name="Kwon T."/>
            <person name="Chapman J."/>
            <person name="Toyoda A."/>
            <person name="Takahashi S."/>
            <person name="Fukui A."/>
            <person name="Hikosaka A."/>
            <person name="Putnam N."/>
            <person name="Stites J."/>
            <person name="Van Heeringen S."/>
            <person name="Quigley I."/>
            <person name="Heinz S."/>
            <person name="Hellsten U."/>
            <person name="Lyons J."/>
            <person name="Suzuki A."/>
            <person name="Kondo M."/>
            <person name="Ogino H."/>
            <person name="Ochi H."/>
            <person name="Bogdanovic O."/>
            <person name="Lister R."/>
            <person name="Georgiou G."/>
            <person name="Paranjpe S."/>
            <person name="Van Kruijsbergen I."/>
            <person name="Mozaffari S."/>
            <person name="Shu S."/>
            <person name="Schmutz J."/>
            <person name="Jenkins J."/>
            <person name="Grimwood J."/>
            <person name="Carlson J."/>
            <person name="Mitros T."/>
            <person name="Simakov O."/>
            <person name="Heald R."/>
            <person name="Miller K."/>
            <person name="Haudenschild C."/>
            <person name="Kuroki Y."/>
            <person name="Tanaka T."/>
            <person name="Michiue T."/>
            <person name="Watanabe M."/>
            <person name="Kinoshita T."/>
            <person name="Ohta Y."/>
            <person name="Mawaribuchi S."/>
            <person name="Suzuki Y."/>
            <person name="Haramoto Y."/>
            <person name="Yamamoto T."/>
            <person name="Takagi C."/>
            <person name="Kitzman J."/>
            <person name="Shendure J."/>
            <person name="Nakayama T."/>
            <person name="Izutsu Y."/>
            <person name="Robert J."/>
            <person name="Dichmann D."/>
            <person name="Flajnik M."/>
            <person name="Houston D."/>
            <person name="Marcotte E."/>
            <person name="Wallingford J."/>
            <person name="Ito Y."/>
            <person name="Asashima M."/>
            <person name="Ueno N."/>
            <person name="Matsuda Y."/>
            <person name="Jan Veenstra G."/>
            <person name="Fujiyama A."/>
            <person name="Harland R."/>
            <person name="Taira M."/>
            <person name="Rokhsar D.S."/>
        </authorList>
    </citation>
    <scope>NUCLEOTIDE SEQUENCE</scope>
    <source>
        <strain evidence="4">J</strain>
        <tissue evidence="4">Blood</tissue>
    </source>
</reference>
<feature type="region of interest" description="Disordered" evidence="2">
    <location>
        <begin position="1"/>
        <end position="28"/>
    </location>
</feature>
<dbReference type="Pfam" id="PF23010">
    <property type="entry name" value="RA_3"/>
    <property type="match status" value="1"/>
</dbReference>
<dbReference type="CDD" id="cd17241">
    <property type="entry name" value="RA_PHLPP2"/>
    <property type="match status" value="1"/>
</dbReference>
<sequence length="230" mass="25291">MSGHGPGGTPGFAAIGGPKQMHSSSGNGQGAVIRVLKRNMKRSGSRNCLNQKSCLGSREREWLREDPNRGCVYVYGTDTSASSPDLLVVLCTVETSASEICASEGRDALYIQLNGDLVRRLDPQERPLHMIYKYLAALGFQDALRIQEESAYSDLSCMIRFYSEMPIPVEQLDRILLSGEFMVRKGKTQLHKWAERQVALCGTSLIVSSVKDCQAGKMHILPLVGGKVRD</sequence>
<dbReference type="EMBL" id="KV467266">
    <property type="protein sequence ID" value="OCT56543.1"/>
    <property type="molecule type" value="Genomic_DNA"/>
</dbReference>
<dbReference type="Proteomes" id="UP000694892">
    <property type="component" value="Unassembled WGS sequence"/>
</dbReference>
<name>A0A974BQZ9_XENLA</name>
<evidence type="ECO:0000313" key="4">
    <source>
        <dbReference type="EMBL" id="OCT56543.1"/>
    </source>
</evidence>
<keyword evidence="1" id="KW-0479">Metal-binding</keyword>
<feature type="compositionally biased region" description="Gly residues" evidence="2">
    <location>
        <begin position="1"/>
        <end position="10"/>
    </location>
</feature>
<dbReference type="AlphaFoldDB" id="A0A974BQZ9"/>
<organism evidence="4">
    <name type="scientific">Xenopus laevis</name>
    <name type="common">African clawed frog</name>
    <dbReference type="NCBI Taxonomy" id="8355"/>
    <lineage>
        <taxon>Eukaryota</taxon>
        <taxon>Metazoa</taxon>
        <taxon>Chordata</taxon>
        <taxon>Craniata</taxon>
        <taxon>Vertebrata</taxon>
        <taxon>Euteleostomi</taxon>
        <taxon>Amphibia</taxon>
        <taxon>Batrachia</taxon>
        <taxon>Anura</taxon>
        <taxon>Pipoidea</taxon>
        <taxon>Pipidae</taxon>
        <taxon>Xenopodinae</taxon>
        <taxon>Xenopus</taxon>
        <taxon>Xenopus</taxon>
    </lineage>
</organism>
<accession>A0A974BQZ9</accession>
<feature type="domain" description="PHLPP-like RA" evidence="3">
    <location>
        <begin position="74"/>
        <end position="162"/>
    </location>
</feature>
<dbReference type="GO" id="GO:0046872">
    <property type="term" value="F:metal ion binding"/>
    <property type="evidence" value="ECO:0007669"/>
    <property type="project" value="UniProtKB-KW"/>
</dbReference>
<protein>
    <recommendedName>
        <fullName evidence="3">PHLPP-like RA domain-containing protein</fullName>
    </recommendedName>
</protein>
<evidence type="ECO:0000259" key="3">
    <source>
        <dbReference type="Pfam" id="PF23010"/>
    </source>
</evidence>
<evidence type="ECO:0000256" key="1">
    <source>
        <dbReference type="ARBA" id="ARBA00022723"/>
    </source>
</evidence>